<organism evidence="1">
    <name type="scientific">Arundo donax</name>
    <name type="common">Giant reed</name>
    <name type="synonym">Donax arundinaceus</name>
    <dbReference type="NCBI Taxonomy" id="35708"/>
    <lineage>
        <taxon>Eukaryota</taxon>
        <taxon>Viridiplantae</taxon>
        <taxon>Streptophyta</taxon>
        <taxon>Embryophyta</taxon>
        <taxon>Tracheophyta</taxon>
        <taxon>Spermatophyta</taxon>
        <taxon>Magnoliopsida</taxon>
        <taxon>Liliopsida</taxon>
        <taxon>Poales</taxon>
        <taxon>Poaceae</taxon>
        <taxon>PACMAD clade</taxon>
        <taxon>Arundinoideae</taxon>
        <taxon>Arundineae</taxon>
        <taxon>Arundo</taxon>
    </lineage>
</organism>
<proteinExistence type="predicted"/>
<name>A0A0A8ZRG2_ARUDO</name>
<accession>A0A0A8ZRG2</accession>
<sequence>MFLLRISLNWHQLLAATLT</sequence>
<dbReference type="EMBL" id="GBRH01256514">
    <property type="protein sequence ID" value="JAD41381.1"/>
    <property type="molecule type" value="Transcribed_RNA"/>
</dbReference>
<protein>
    <submittedName>
        <fullName evidence="1">Uncharacterized protein</fullName>
    </submittedName>
</protein>
<reference evidence="1" key="2">
    <citation type="journal article" date="2015" name="Data Brief">
        <title>Shoot transcriptome of the giant reed, Arundo donax.</title>
        <authorList>
            <person name="Barrero R.A."/>
            <person name="Guerrero F.D."/>
            <person name="Moolhuijzen P."/>
            <person name="Goolsby J.A."/>
            <person name="Tidwell J."/>
            <person name="Bellgard S.E."/>
            <person name="Bellgard M.I."/>
        </authorList>
    </citation>
    <scope>NUCLEOTIDE SEQUENCE</scope>
    <source>
        <tissue evidence="1">Shoot tissue taken approximately 20 cm above the soil surface</tissue>
    </source>
</reference>
<reference evidence="1" key="1">
    <citation type="submission" date="2014-09" db="EMBL/GenBank/DDBJ databases">
        <authorList>
            <person name="Magalhaes I.L.F."/>
            <person name="Oliveira U."/>
            <person name="Santos F.R."/>
            <person name="Vidigal T.H.D.A."/>
            <person name="Brescovit A.D."/>
            <person name="Santos A.J."/>
        </authorList>
    </citation>
    <scope>NUCLEOTIDE SEQUENCE</scope>
    <source>
        <tissue evidence="1">Shoot tissue taken approximately 20 cm above the soil surface</tissue>
    </source>
</reference>
<dbReference type="AlphaFoldDB" id="A0A0A8ZRG2"/>
<evidence type="ECO:0000313" key="1">
    <source>
        <dbReference type="EMBL" id="JAD41381.1"/>
    </source>
</evidence>